<keyword evidence="10 11" id="KW-0660">Purine salvage</keyword>
<dbReference type="GO" id="GO:0003999">
    <property type="term" value="F:adenine phosphoribosyltransferase activity"/>
    <property type="evidence" value="ECO:0007669"/>
    <property type="project" value="UniProtKB-EC"/>
</dbReference>
<comment type="subunit">
    <text evidence="11">Homodimer.</text>
</comment>
<evidence type="ECO:0000256" key="4">
    <source>
        <dbReference type="ARBA" id="ARBA00004659"/>
    </source>
</evidence>
<evidence type="ECO:0000256" key="8">
    <source>
        <dbReference type="ARBA" id="ARBA00022676"/>
    </source>
</evidence>
<evidence type="ECO:0000256" key="7">
    <source>
        <dbReference type="ARBA" id="ARBA00022490"/>
    </source>
</evidence>
<dbReference type="Pfam" id="PF00156">
    <property type="entry name" value="Pribosyltran"/>
    <property type="match status" value="1"/>
</dbReference>
<feature type="domain" description="Phosphoribosyltransferase" evidence="12">
    <location>
        <begin position="58"/>
        <end position="161"/>
    </location>
</feature>
<reference evidence="14" key="1">
    <citation type="journal article" date="2019" name="Int. J. Syst. Evol. Microbiol.">
        <title>The Global Catalogue of Microorganisms (GCM) 10K type strain sequencing project: providing services to taxonomists for standard genome sequencing and annotation.</title>
        <authorList>
            <consortium name="The Broad Institute Genomics Platform"/>
            <consortium name="The Broad Institute Genome Sequencing Center for Infectious Disease"/>
            <person name="Wu L."/>
            <person name="Ma J."/>
        </authorList>
    </citation>
    <scope>NUCLEOTIDE SEQUENCE [LARGE SCALE GENOMIC DNA]</scope>
    <source>
        <strain evidence="14">CGMCC 4.7317</strain>
    </source>
</reference>
<keyword evidence="8 11" id="KW-0328">Glycosyltransferase</keyword>
<comment type="similarity">
    <text evidence="5 11">Belongs to the purine/pyrimidine phosphoribosyltransferase family.</text>
</comment>
<evidence type="ECO:0000256" key="9">
    <source>
        <dbReference type="ARBA" id="ARBA00022679"/>
    </source>
</evidence>
<comment type="subcellular location">
    <subcellularLocation>
        <location evidence="3 11">Cytoplasm</location>
    </subcellularLocation>
</comment>
<dbReference type="PANTHER" id="PTHR32315">
    <property type="entry name" value="ADENINE PHOSPHORIBOSYLTRANSFERASE"/>
    <property type="match status" value="1"/>
</dbReference>
<accession>A0ABW1T2Q6</accession>
<comment type="caution">
    <text evidence="13">The sequence shown here is derived from an EMBL/GenBank/DDBJ whole genome shotgun (WGS) entry which is preliminary data.</text>
</comment>
<evidence type="ECO:0000256" key="5">
    <source>
        <dbReference type="ARBA" id="ARBA00008391"/>
    </source>
</evidence>
<dbReference type="RefSeq" id="WP_386768237.1">
    <property type="nucleotide sequence ID" value="NZ_JBHSTI010000008.1"/>
</dbReference>
<evidence type="ECO:0000259" key="12">
    <source>
        <dbReference type="Pfam" id="PF00156"/>
    </source>
</evidence>
<dbReference type="InterPro" id="IPR029057">
    <property type="entry name" value="PRTase-like"/>
</dbReference>
<evidence type="ECO:0000256" key="3">
    <source>
        <dbReference type="ARBA" id="ARBA00004496"/>
    </source>
</evidence>
<dbReference type="NCBIfam" id="NF002634">
    <property type="entry name" value="PRK02304.1-3"/>
    <property type="match status" value="1"/>
</dbReference>
<organism evidence="13 14">
    <name type="scientific">Longivirga aurantiaca</name>
    <dbReference type="NCBI Taxonomy" id="1837743"/>
    <lineage>
        <taxon>Bacteria</taxon>
        <taxon>Bacillati</taxon>
        <taxon>Actinomycetota</taxon>
        <taxon>Actinomycetes</taxon>
        <taxon>Sporichthyales</taxon>
        <taxon>Sporichthyaceae</taxon>
        <taxon>Longivirga</taxon>
    </lineage>
</organism>
<keyword evidence="14" id="KW-1185">Reference proteome</keyword>
<dbReference type="EMBL" id="JBHSTI010000008">
    <property type="protein sequence ID" value="MFC6238330.1"/>
    <property type="molecule type" value="Genomic_DNA"/>
</dbReference>
<dbReference type="CDD" id="cd06223">
    <property type="entry name" value="PRTases_typeI"/>
    <property type="match status" value="1"/>
</dbReference>
<dbReference type="NCBIfam" id="NF002636">
    <property type="entry name" value="PRK02304.1-5"/>
    <property type="match status" value="1"/>
</dbReference>
<evidence type="ECO:0000256" key="10">
    <source>
        <dbReference type="ARBA" id="ARBA00022726"/>
    </source>
</evidence>
<evidence type="ECO:0000313" key="13">
    <source>
        <dbReference type="EMBL" id="MFC6238330.1"/>
    </source>
</evidence>
<comment type="catalytic activity">
    <reaction evidence="1 11">
        <text>AMP + diphosphate = 5-phospho-alpha-D-ribose 1-diphosphate + adenine</text>
        <dbReference type="Rhea" id="RHEA:16609"/>
        <dbReference type="ChEBI" id="CHEBI:16708"/>
        <dbReference type="ChEBI" id="CHEBI:33019"/>
        <dbReference type="ChEBI" id="CHEBI:58017"/>
        <dbReference type="ChEBI" id="CHEBI:456215"/>
        <dbReference type="EC" id="2.4.2.7"/>
    </reaction>
</comment>
<dbReference type="HAMAP" id="MF_00004">
    <property type="entry name" value="Aden_phosphoribosyltr"/>
    <property type="match status" value="1"/>
</dbReference>
<dbReference type="InterPro" id="IPR000836">
    <property type="entry name" value="PRTase_dom"/>
</dbReference>
<evidence type="ECO:0000256" key="6">
    <source>
        <dbReference type="ARBA" id="ARBA00011893"/>
    </source>
</evidence>
<evidence type="ECO:0000256" key="11">
    <source>
        <dbReference type="HAMAP-Rule" id="MF_00004"/>
    </source>
</evidence>
<keyword evidence="9 11" id="KW-0808">Transferase</keyword>
<comment type="function">
    <text evidence="2 11">Catalyzes a salvage reaction resulting in the formation of AMP, that is energically less costly than de novo synthesis.</text>
</comment>
<dbReference type="NCBIfam" id="TIGR01090">
    <property type="entry name" value="apt"/>
    <property type="match status" value="1"/>
</dbReference>
<dbReference type="EC" id="2.4.2.7" evidence="6 11"/>
<name>A0ABW1T2Q6_9ACTN</name>
<dbReference type="Gene3D" id="3.40.50.2020">
    <property type="match status" value="1"/>
</dbReference>
<evidence type="ECO:0000256" key="2">
    <source>
        <dbReference type="ARBA" id="ARBA00003968"/>
    </source>
</evidence>
<protein>
    <recommendedName>
        <fullName evidence="6 11">Adenine phosphoribosyltransferase</fullName>
        <shortName evidence="11">APRT</shortName>
        <ecNumber evidence="6 11">2.4.2.7</ecNumber>
    </recommendedName>
</protein>
<evidence type="ECO:0000313" key="14">
    <source>
        <dbReference type="Proteomes" id="UP001596138"/>
    </source>
</evidence>
<dbReference type="PANTHER" id="PTHR32315:SF3">
    <property type="entry name" value="ADENINE PHOSPHORIBOSYLTRANSFERASE"/>
    <property type="match status" value="1"/>
</dbReference>
<keyword evidence="7 11" id="KW-0963">Cytoplasm</keyword>
<comment type="pathway">
    <text evidence="4 11">Purine metabolism; AMP biosynthesis via salvage pathway; AMP from adenine: step 1/1.</text>
</comment>
<proteinExistence type="inferred from homology"/>
<dbReference type="Proteomes" id="UP001596138">
    <property type="component" value="Unassembled WGS sequence"/>
</dbReference>
<dbReference type="InterPro" id="IPR050054">
    <property type="entry name" value="UPRTase/APRTase"/>
</dbReference>
<gene>
    <name evidence="11" type="primary">apt</name>
    <name evidence="13" type="ORF">ACFQGU_10615</name>
</gene>
<sequence>MMAELEALLDTRIRSIPDWPVPGVVFRDITPLLADPAGIPAVVEGIATALTAAGVHGADLVAGVEARGFILGAPLAVGLGVGFVPVRKEGKLPGDVHAESYDLEYGQATLEVQVGAVASGHRVVLVDDVLATGGTAAAAVNLLRAAGAEVLALVCLLELPALGGRERLDVPVIALRAV</sequence>
<evidence type="ECO:0000256" key="1">
    <source>
        <dbReference type="ARBA" id="ARBA00000868"/>
    </source>
</evidence>
<dbReference type="InterPro" id="IPR005764">
    <property type="entry name" value="Ade_phspho_trans"/>
</dbReference>
<dbReference type="SUPFAM" id="SSF53271">
    <property type="entry name" value="PRTase-like"/>
    <property type="match status" value="1"/>
</dbReference>